<feature type="transmembrane region" description="Helical" evidence="1">
    <location>
        <begin position="84"/>
        <end position="102"/>
    </location>
</feature>
<protein>
    <submittedName>
        <fullName evidence="2">Uncharacterized protein</fullName>
    </submittedName>
</protein>
<feature type="transmembrane region" description="Helical" evidence="1">
    <location>
        <begin position="6"/>
        <end position="39"/>
    </location>
</feature>
<proteinExistence type="predicted"/>
<keyword evidence="1" id="KW-0812">Transmembrane</keyword>
<organism evidence="2 3">
    <name type="scientific">Dendrothele bispora (strain CBS 962.96)</name>
    <dbReference type="NCBI Taxonomy" id="1314807"/>
    <lineage>
        <taxon>Eukaryota</taxon>
        <taxon>Fungi</taxon>
        <taxon>Dikarya</taxon>
        <taxon>Basidiomycota</taxon>
        <taxon>Agaricomycotina</taxon>
        <taxon>Agaricomycetes</taxon>
        <taxon>Agaricomycetidae</taxon>
        <taxon>Agaricales</taxon>
        <taxon>Agaricales incertae sedis</taxon>
        <taxon>Dendrothele</taxon>
    </lineage>
</organism>
<name>A0A4S8L7H4_DENBC</name>
<dbReference type="AlphaFoldDB" id="A0A4S8L7H4"/>
<dbReference type="EMBL" id="ML179588">
    <property type="protein sequence ID" value="THU84636.1"/>
    <property type="molecule type" value="Genomic_DNA"/>
</dbReference>
<evidence type="ECO:0000313" key="2">
    <source>
        <dbReference type="EMBL" id="THU84636.1"/>
    </source>
</evidence>
<evidence type="ECO:0000313" key="3">
    <source>
        <dbReference type="Proteomes" id="UP000297245"/>
    </source>
</evidence>
<dbReference type="Proteomes" id="UP000297245">
    <property type="component" value="Unassembled WGS sequence"/>
</dbReference>
<evidence type="ECO:0000256" key="1">
    <source>
        <dbReference type="SAM" id="Phobius"/>
    </source>
</evidence>
<keyword evidence="3" id="KW-1185">Reference proteome</keyword>
<keyword evidence="1" id="KW-0472">Membrane</keyword>
<keyword evidence="1" id="KW-1133">Transmembrane helix</keyword>
<gene>
    <name evidence="2" type="ORF">K435DRAFT_806544</name>
</gene>
<reference evidence="2 3" key="1">
    <citation type="journal article" date="2019" name="Nat. Ecol. Evol.">
        <title>Megaphylogeny resolves global patterns of mushroom evolution.</title>
        <authorList>
            <person name="Varga T."/>
            <person name="Krizsan K."/>
            <person name="Foldi C."/>
            <person name="Dima B."/>
            <person name="Sanchez-Garcia M."/>
            <person name="Sanchez-Ramirez S."/>
            <person name="Szollosi G.J."/>
            <person name="Szarkandi J.G."/>
            <person name="Papp V."/>
            <person name="Albert L."/>
            <person name="Andreopoulos W."/>
            <person name="Angelini C."/>
            <person name="Antonin V."/>
            <person name="Barry K.W."/>
            <person name="Bougher N.L."/>
            <person name="Buchanan P."/>
            <person name="Buyck B."/>
            <person name="Bense V."/>
            <person name="Catcheside P."/>
            <person name="Chovatia M."/>
            <person name="Cooper J."/>
            <person name="Damon W."/>
            <person name="Desjardin D."/>
            <person name="Finy P."/>
            <person name="Geml J."/>
            <person name="Haridas S."/>
            <person name="Hughes K."/>
            <person name="Justo A."/>
            <person name="Karasinski D."/>
            <person name="Kautmanova I."/>
            <person name="Kiss B."/>
            <person name="Kocsube S."/>
            <person name="Kotiranta H."/>
            <person name="LaButti K.M."/>
            <person name="Lechner B.E."/>
            <person name="Liimatainen K."/>
            <person name="Lipzen A."/>
            <person name="Lukacs Z."/>
            <person name="Mihaltcheva S."/>
            <person name="Morgado L.N."/>
            <person name="Niskanen T."/>
            <person name="Noordeloos M.E."/>
            <person name="Ohm R.A."/>
            <person name="Ortiz-Santana B."/>
            <person name="Ovrebo C."/>
            <person name="Racz N."/>
            <person name="Riley R."/>
            <person name="Savchenko A."/>
            <person name="Shiryaev A."/>
            <person name="Soop K."/>
            <person name="Spirin V."/>
            <person name="Szebenyi C."/>
            <person name="Tomsovsky M."/>
            <person name="Tulloss R.E."/>
            <person name="Uehling J."/>
            <person name="Grigoriev I.V."/>
            <person name="Vagvolgyi C."/>
            <person name="Papp T."/>
            <person name="Martin F.M."/>
            <person name="Miettinen O."/>
            <person name="Hibbett D.S."/>
            <person name="Nagy L.G."/>
        </authorList>
    </citation>
    <scope>NUCLEOTIDE SEQUENCE [LARGE SCALE GENOMIC DNA]</scope>
    <source>
        <strain evidence="2 3">CBS 962.96</strain>
    </source>
</reference>
<sequence length="404" mass="43839">MPALVLVLVLMLLGLSVFLFLFFPIMTVVETMMLAMMLLKPRVLLIEREKAEMEMVMEVMMTAEVVGLVEVEVVEIIATLTTTTTLIVAAAAAVIAVAVVALPPKVRKFEKAGEDGKADGKEKKKGELGQLREFQDDDSANAAVVVAGYNCKYSHEDNEENDEEVEAKGVEAVAEAEVEAAEATANQDKAGQAQAVLRRRRLSSFSQALSKTQTNLLSTLLTSSGGGGSGGSRGGRPDGGLRALALLSVSALILLPHKPLLQTSALPRTITKLMGPTIMTLTLTLAFTFTCPSSLQHPATSSQQPTQPMPALLLHSQTPRNYLTSNEQKKGNKRNLPVKLHLEYIKNGTMELSSDGIRLKLQVYCLALILVKREVKLGVNNRGDERVQRVLYETMGKSQWEQGV</sequence>
<accession>A0A4S8L7H4</accession>